<dbReference type="Gene3D" id="3.40.50.1820">
    <property type="entry name" value="alpha/beta hydrolase"/>
    <property type="match status" value="1"/>
</dbReference>
<dbReference type="GO" id="GO:0080032">
    <property type="term" value="F:methyl jasmonate esterase activity"/>
    <property type="evidence" value="ECO:0007669"/>
    <property type="project" value="TreeGrafter"/>
</dbReference>
<evidence type="ECO:0000313" key="2">
    <source>
        <dbReference type="Proteomes" id="UP000237105"/>
    </source>
</evidence>
<keyword evidence="2" id="KW-1185">Reference proteome</keyword>
<dbReference type="EMBL" id="JXTB01000199">
    <property type="protein sequence ID" value="PON54027.1"/>
    <property type="molecule type" value="Genomic_DNA"/>
</dbReference>
<reference evidence="2" key="1">
    <citation type="submission" date="2016-06" db="EMBL/GenBank/DDBJ databases">
        <title>Parallel loss of symbiosis genes in relatives of nitrogen-fixing non-legume Parasponia.</title>
        <authorList>
            <person name="Van Velzen R."/>
            <person name="Holmer R."/>
            <person name="Bu F."/>
            <person name="Rutten L."/>
            <person name="Van Zeijl A."/>
            <person name="Liu W."/>
            <person name="Santuari L."/>
            <person name="Cao Q."/>
            <person name="Sharma T."/>
            <person name="Shen D."/>
            <person name="Roswanjaya Y."/>
            <person name="Wardhani T."/>
            <person name="Kalhor M.S."/>
            <person name="Jansen J."/>
            <person name="Van den Hoogen J."/>
            <person name="Gungor B."/>
            <person name="Hartog M."/>
            <person name="Hontelez J."/>
            <person name="Verver J."/>
            <person name="Yang W.-C."/>
            <person name="Schijlen E."/>
            <person name="Repin R."/>
            <person name="Schilthuizen M."/>
            <person name="Schranz E."/>
            <person name="Heidstra R."/>
            <person name="Miyata K."/>
            <person name="Fedorova E."/>
            <person name="Kohlen W."/>
            <person name="Bisseling T."/>
            <person name="Smit S."/>
            <person name="Geurts R."/>
        </authorList>
    </citation>
    <scope>NUCLEOTIDE SEQUENCE [LARGE SCALE GENOMIC DNA]</scope>
    <source>
        <strain evidence="2">cv. WU1-14</strain>
    </source>
</reference>
<evidence type="ECO:0000313" key="1">
    <source>
        <dbReference type="EMBL" id="PON54027.1"/>
    </source>
</evidence>
<dbReference type="GO" id="GO:0009696">
    <property type="term" value="P:salicylic acid metabolic process"/>
    <property type="evidence" value="ECO:0007669"/>
    <property type="project" value="TreeGrafter"/>
</dbReference>
<dbReference type="Proteomes" id="UP000237105">
    <property type="component" value="Unassembled WGS sequence"/>
</dbReference>
<dbReference type="InterPro" id="IPR029058">
    <property type="entry name" value="AB_hydrolase_fold"/>
</dbReference>
<keyword evidence="1" id="KW-0378">Hydrolase</keyword>
<proteinExistence type="predicted"/>
<dbReference type="GO" id="GO:0009694">
    <property type="term" value="P:jasmonic acid metabolic process"/>
    <property type="evidence" value="ECO:0007669"/>
    <property type="project" value="TreeGrafter"/>
</dbReference>
<name>A0A2P5BZ06_PARAD</name>
<dbReference type="GO" id="GO:0080030">
    <property type="term" value="F:methyl indole-3-acetate esterase activity"/>
    <property type="evidence" value="ECO:0007669"/>
    <property type="project" value="TreeGrafter"/>
</dbReference>
<gene>
    <name evidence="1" type="ORF">PanWU01x14_197570</name>
</gene>
<dbReference type="AlphaFoldDB" id="A0A2P5BZ06"/>
<comment type="caution">
    <text evidence="1">The sequence shown here is derived from an EMBL/GenBank/DDBJ whole genome shotgun (WGS) entry which is preliminary data.</text>
</comment>
<sequence length="89" mass="9439">MRHLSPNNLNATQHFVLVHGAGHGAWCWYKVATLLESTGHIVTTLDLTASGINLSQVGQVNGSVEDYAKPLTGFMISVCHVGQGRLGGP</sequence>
<accession>A0A2P5BZ06</accession>
<dbReference type="PANTHER" id="PTHR10992">
    <property type="entry name" value="METHYLESTERASE FAMILY MEMBER"/>
    <property type="match status" value="1"/>
</dbReference>
<dbReference type="InterPro" id="IPR045889">
    <property type="entry name" value="MES/HNL"/>
</dbReference>
<dbReference type="PANTHER" id="PTHR10992:SF1066">
    <property type="entry name" value="METHYL JASMONATE ESTERASE 1"/>
    <property type="match status" value="1"/>
</dbReference>
<dbReference type="OrthoDB" id="408373at2759"/>
<protein>
    <submittedName>
        <fullName evidence="1">Alpha/Beta hydrolase fold containing protein</fullName>
    </submittedName>
</protein>
<organism evidence="1 2">
    <name type="scientific">Parasponia andersonii</name>
    <name type="common">Sponia andersonii</name>
    <dbReference type="NCBI Taxonomy" id="3476"/>
    <lineage>
        <taxon>Eukaryota</taxon>
        <taxon>Viridiplantae</taxon>
        <taxon>Streptophyta</taxon>
        <taxon>Embryophyta</taxon>
        <taxon>Tracheophyta</taxon>
        <taxon>Spermatophyta</taxon>
        <taxon>Magnoliopsida</taxon>
        <taxon>eudicotyledons</taxon>
        <taxon>Gunneridae</taxon>
        <taxon>Pentapetalae</taxon>
        <taxon>rosids</taxon>
        <taxon>fabids</taxon>
        <taxon>Rosales</taxon>
        <taxon>Cannabaceae</taxon>
        <taxon>Parasponia</taxon>
    </lineage>
</organism>
<dbReference type="GO" id="GO:0080031">
    <property type="term" value="F:methyl salicylate esterase activity"/>
    <property type="evidence" value="ECO:0007669"/>
    <property type="project" value="TreeGrafter"/>
</dbReference>
<dbReference type="SUPFAM" id="SSF53474">
    <property type="entry name" value="alpha/beta-Hydrolases"/>
    <property type="match status" value="1"/>
</dbReference>